<feature type="domain" description="Chalcone isomerase" evidence="9">
    <location>
        <begin position="229"/>
        <end position="431"/>
    </location>
</feature>
<evidence type="ECO:0000256" key="2">
    <source>
        <dbReference type="ARBA" id="ARBA00007166"/>
    </source>
</evidence>
<evidence type="ECO:0000256" key="4">
    <source>
        <dbReference type="ARBA" id="ARBA00023241"/>
    </source>
</evidence>
<gene>
    <name evidence="10" type="ORF">HID58_082268</name>
</gene>
<evidence type="ECO:0000256" key="8">
    <source>
        <dbReference type="SAM" id="MobiDB-lite"/>
    </source>
</evidence>
<dbReference type="InterPro" id="IPR036298">
    <property type="entry name" value="Chalcone_isomerase_sf"/>
</dbReference>
<dbReference type="InterPro" id="IPR016088">
    <property type="entry name" value="Chalcone_isomerase_3-sand"/>
</dbReference>
<dbReference type="Pfam" id="PF02431">
    <property type="entry name" value="Chalcone"/>
    <property type="match status" value="2"/>
</dbReference>
<evidence type="ECO:0000256" key="5">
    <source>
        <dbReference type="ARBA" id="ARBA00025429"/>
    </source>
</evidence>
<evidence type="ECO:0000313" key="11">
    <source>
        <dbReference type="Proteomes" id="UP000824890"/>
    </source>
</evidence>
<dbReference type="Proteomes" id="UP000824890">
    <property type="component" value="Unassembled WGS sequence"/>
</dbReference>
<name>A0ABQ7YA22_BRANA</name>
<keyword evidence="4" id="KW-0284">Flavonoid biosynthesis</keyword>
<organism evidence="10 11">
    <name type="scientific">Brassica napus</name>
    <name type="common">Rape</name>
    <dbReference type="NCBI Taxonomy" id="3708"/>
    <lineage>
        <taxon>Eukaryota</taxon>
        <taxon>Viridiplantae</taxon>
        <taxon>Streptophyta</taxon>
        <taxon>Embryophyta</taxon>
        <taxon>Tracheophyta</taxon>
        <taxon>Spermatophyta</taxon>
        <taxon>Magnoliopsida</taxon>
        <taxon>eudicotyledons</taxon>
        <taxon>Gunneridae</taxon>
        <taxon>Pentapetalae</taxon>
        <taxon>rosids</taxon>
        <taxon>malvids</taxon>
        <taxon>Brassicales</taxon>
        <taxon>Brassicaceae</taxon>
        <taxon>Brassiceae</taxon>
        <taxon>Brassica</taxon>
    </lineage>
</organism>
<feature type="domain" description="Chalcone isomerase" evidence="9">
    <location>
        <begin position="14"/>
        <end position="132"/>
    </location>
</feature>
<keyword evidence="3" id="KW-0413">Isomerase</keyword>
<dbReference type="Gene3D" id="1.10.890.20">
    <property type="match status" value="1"/>
</dbReference>
<dbReference type="SUPFAM" id="SSF54626">
    <property type="entry name" value="Chalcone isomerase"/>
    <property type="match status" value="2"/>
</dbReference>
<sequence length="462" mass="49919">MKRSPLPSVTNLQVDSVNFPPSVISPASSNRLFLAGAGVQGLDIQGEFVISTVIGVYLDPNAVGSLTSFGWGCKTTEELTESVNFFRHIVTGSFEKFIKVTMKLPLTGQQYSEKVTENCEAIWESLGINSNSDISCGPPPSAKLRFNKITKTFGPSRHYSRGQAVKRFLEIFKPKKFPPGASILFAISPKGSLTVAFSNDDGIPKRGNTAIENKFLAEAVLESIIGKNVDSVTFPPSVISPASSNPLFLGGAGVRGLDIQGKFVIFTVIGVYLDPVSVPSLSVKWKGKTTEELTESVPFFREIVTGSFEKFIKVTMKLPLTGQQYSEKVTENCVAIWKSLGIYTDSEAKAVERFLEVFKDETFPPGASILFALASKGSLTVAFSKDDSIPETGKAVIENKLLAEAVLESIIGKNGVSPGARLSVAERLAQLMNSDKVEEDATKTDQEEANNLPLGDKLAKEN</sequence>
<evidence type="ECO:0000313" key="10">
    <source>
        <dbReference type="EMBL" id="KAH0865057.1"/>
    </source>
</evidence>
<dbReference type="InterPro" id="IPR016089">
    <property type="entry name" value="Chalcone_isomerase_bundle_sf"/>
</dbReference>
<dbReference type="PANTHER" id="PTHR28039">
    <property type="entry name" value="CHALCONE--FLAVONONE ISOMERASE 1-RELATED"/>
    <property type="match status" value="1"/>
</dbReference>
<proteinExistence type="inferred from homology"/>
<evidence type="ECO:0000256" key="6">
    <source>
        <dbReference type="ARBA" id="ARBA00034056"/>
    </source>
</evidence>
<dbReference type="InterPro" id="IPR044164">
    <property type="entry name" value="CFI"/>
</dbReference>
<comment type="pathway">
    <text evidence="1">Secondary metabolite biosynthesis; flavonoid biosynthesis.</text>
</comment>
<comment type="catalytic activity">
    <reaction evidence="6">
        <text>a chalcone = a flavanone.</text>
        <dbReference type="EC" id="5.5.1.6"/>
    </reaction>
</comment>
<comment type="caution">
    <text evidence="10">The sequence shown here is derived from an EMBL/GenBank/DDBJ whole genome shotgun (WGS) entry which is preliminary data.</text>
</comment>
<dbReference type="Gene3D" id="3.50.70.10">
    <property type="match status" value="3"/>
</dbReference>
<protein>
    <recommendedName>
        <fullName evidence="7">Chalcone-flavonone isomerase family protein</fullName>
    </recommendedName>
</protein>
<dbReference type="PANTHER" id="PTHR28039:SF8">
    <property type="entry name" value="CHALCONE--FLAVANONE ISOMERASE 1-RELATED"/>
    <property type="match status" value="1"/>
</dbReference>
<accession>A0ABQ7YA22</accession>
<dbReference type="InterPro" id="IPR016087">
    <property type="entry name" value="Chalcone_isomerase"/>
</dbReference>
<evidence type="ECO:0000256" key="3">
    <source>
        <dbReference type="ARBA" id="ARBA00023235"/>
    </source>
</evidence>
<keyword evidence="11" id="KW-1185">Reference proteome</keyword>
<evidence type="ECO:0000256" key="7">
    <source>
        <dbReference type="RuleBase" id="RU361158"/>
    </source>
</evidence>
<feature type="region of interest" description="Disordered" evidence="8">
    <location>
        <begin position="435"/>
        <end position="462"/>
    </location>
</feature>
<evidence type="ECO:0000256" key="1">
    <source>
        <dbReference type="ARBA" id="ARBA00004966"/>
    </source>
</evidence>
<evidence type="ECO:0000259" key="9">
    <source>
        <dbReference type="Pfam" id="PF02431"/>
    </source>
</evidence>
<dbReference type="EMBL" id="JAGKQM010000018">
    <property type="protein sequence ID" value="KAH0865057.1"/>
    <property type="molecule type" value="Genomic_DNA"/>
</dbReference>
<comment type="function">
    <text evidence="5">Catalyzes the intramolecular cyclization of bicyclic chalcones into tricyclic (S)-flavanones. Responsible for the isomerization of 4,2',4',6'-tetrahydroxychalcone (also termed chalcone) into naringenin.</text>
</comment>
<reference evidence="10 11" key="1">
    <citation type="submission" date="2021-05" db="EMBL/GenBank/DDBJ databases">
        <title>Genome Assembly of Synthetic Allotetraploid Brassica napus Reveals Homoeologous Exchanges between Subgenomes.</title>
        <authorList>
            <person name="Davis J.T."/>
        </authorList>
    </citation>
    <scope>NUCLEOTIDE SEQUENCE [LARGE SCALE GENOMIC DNA]</scope>
    <source>
        <strain evidence="11">cv. Da-Ae</strain>
        <tissue evidence="10">Seedling</tissue>
    </source>
</reference>
<feature type="compositionally biased region" description="Basic and acidic residues" evidence="8">
    <location>
        <begin position="435"/>
        <end position="446"/>
    </location>
</feature>
<comment type="similarity">
    <text evidence="2 7">Belongs to the chalcone isomerase family.</text>
</comment>